<feature type="domain" description="CRISPR type III-associated protein" evidence="2">
    <location>
        <begin position="82"/>
        <end position="258"/>
    </location>
</feature>
<name>A0A5C6M2E1_9PLAN</name>
<dbReference type="AlphaFoldDB" id="A0A5C6M2E1"/>
<evidence type="ECO:0000256" key="1">
    <source>
        <dbReference type="ARBA" id="ARBA00023118"/>
    </source>
</evidence>
<reference evidence="3 4" key="1">
    <citation type="submission" date="2019-08" db="EMBL/GenBank/DDBJ databases">
        <title>100 year-old enigma solved: identification of Planctomyces bekefii, the type genus and species of the phylum Planctomycetes.</title>
        <authorList>
            <person name="Svetlana D.N."/>
            <person name="Overmann J."/>
        </authorList>
    </citation>
    <scope>NUCLEOTIDE SEQUENCE [LARGE SCALE GENOMIC DNA]</scope>
    <source>
        <strain evidence="3">Phe10_nw2017</strain>
    </source>
</reference>
<dbReference type="PANTHER" id="PTHR39965">
    <property type="entry name" value="CRISPR SYSTEM CMR SUBUNIT CMR6"/>
    <property type="match status" value="1"/>
</dbReference>
<protein>
    <recommendedName>
        <fullName evidence="2">CRISPR type III-associated protein domain-containing protein</fullName>
    </recommendedName>
</protein>
<dbReference type="EMBL" id="SRHE01000669">
    <property type="protein sequence ID" value="TWW08437.1"/>
    <property type="molecule type" value="Genomic_DNA"/>
</dbReference>
<dbReference type="NCBIfam" id="TIGR01898">
    <property type="entry name" value="cas_TM1791_cmr6"/>
    <property type="match status" value="1"/>
</dbReference>
<dbReference type="GO" id="GO:0051607">
    <property type="term" value="P:defense response to virus"/>
    <property type="evidence" value="ECO:0007669"/>
    <property type="project" value="UniProtKB-KW"/>
</dbReference>
<reference evidence="3 4" key="2">
    <citation type="submission" date="2019-08" db="EMBL/GenBank/DDBJ databases">
        <authorList>
            <person name="Henke P."/>
        </authorList>
    </citation>
    <scope>NUCLEOTIDE SEQUENCE [LARGE SCALE GENOMIC DNA]</scope>
    <source>
        <strain evidence="3">Phe10_nw2017</strain>
    </source>
</reference>
<keyword evidence="4" id="KW-1185">Reference proteome</keyword>
<accession>A0A5C6M2E1</accession>
<dbReference type="InterPro" id="IPR005537">
    <property type="entry name" value="RAMP_III_fam"/>
</dbReference>
<sequence length="369" mass="40351">MTEARRSVLPEPSDGHHPGLILDRYLENTDDSGRSKATLYAHAIDAIKSDDLRKLYKAAWERIKAAMVPGTLLLHFKYDSASKLIVGLGGQNVLEAGLALHRTYGVPWLLGSALKGLAAHVAHQIWGGNDEAWRVGGEKHAVLFGSSSSEHAESAGGLVEFHDGLPKPGSIHLFEDVLTPHHSAWNTSTDEKIVRATDFDSPVPVSFLAFQAQFMLAVSKRDPRLPDIWLKHAEQLLKFGLTTPGWGIGAKTNAGDGLLAFDKTEVVELPQAPAAAAIASQPEGKTVEPPEANLNPKQFREGQSISVTLKAKTSSGNWRAVVEGSTQEIVIRQLDMQKIKNPKEGQLLKFRFLKSPDNWTKLELLYLKS</sequence>
<comment type="caution">
    <text evidence="3">The sequence shown here is derived from an EMBL/GenBank/DDBJ whole genome shotgun (WGS) entry which is preliminary data.</text>
</comment>
<gene>
    <name evidence="3" type="ORF">E3A20_24340</name>
</gene>
<dbReference type="Pfam" id="PF03787">
    <property type="entry name" value="RAMPs"/>
    <property type="match status" value="1"/>
</dbReference>
<evidence type="ECO:0000313" key="4">
    <source>
        <dbReference type="Proteomes" id="UP000321083"/>
    </source>
</evidence>
<dbReference type="PANTHER" id="PTHR39965:SF1">
    <property type="entry name" value="CRISPR SYSTEM CMR SUBUNIT CMR6"/>
    <property type="match status" value="1"/>
</dbReference>
<evidence type="ECO:0000313" key="3">
    <source>
        <dbReference type="EMBL" id="TWW08437.1"/>
    </source>
</evidence>
<dbReference type="InterPro" id="IPR010172">
    <property type="entry name" value="CRISPR-assoc_prot_TM1791"/>
</dbReference>
<dbReference type="Proteomes" id="UP000321083">
    <property type="component" value="Unassembled WGS sequence"/>
</dbReference>
<keyword evidence="1" id="KW-0051">Antiviral defense</keyword>
<proteinExistence type="predicted"/>
<evidence type="ECO:0000259" key="2">
    <source>
        <dbReference type="Pfam" id="PF03787"/>
    </source>
</evidence>
<organism evidence="3 4">
    <name type="scientific">Planctomyces bekefii</name>
    <dbReference type="NCBI Taxonomy" id="1653850"/>
    <lineage>
        <taxon>Bacteria</taxon>
        <taxon>Pseudomonadati</taxon>
        <taxon>Planctomycetota</taxon>
        <taxon>Planctomycetia</taxon>
        <taxon>Planctomycetales</taxon>
        <taxon>Planctomycetaceae</taxon>
        <taxon>Planctomyces</taxon>
    </lineage>
</organism>